<comment type="caution">
    <text evidence="2">The sequence shown here is derived from an EMBL/GenBank/DDBJ whole genome shotgun (WGS) entry which is preliminary data.</text>
</comment>
<dbReference type="RefSeq" id="WP_304385040.1">
    <property type="nucleotide sequence ID" value="NZ_JAUPBL010000029.1"/>
</dbReference>
<dbReference type="EMBL" id="JAUPBM010000029">
    <property type="protein sequence ID" value="MDO7019882.1"/>
    <property type="molecule type" value="Genomic_DNA"/>
</dbReference>
<sequence>MPNPKFPAPNFNAPVIYDETSLGEQFSLNTGDRVSRYVFEPKKNDFVNKGEVVLGESIGRNGGEGTAYKSNIGKVCKIYHPNKITQFRSNKLYIMHQYKVNIKGLCWPEELLYLKNSHSNESIFVGYLMREGYGYTLESAIHSIGITEKFPNWTRIELVKLCLSILKVIKELHKCNIILGDINGGNILVRNYDDVYFIDCDSFQIGQYPCPVGKDEFTPKELIHKNFDSILRTKEHDMFAVTVLMFEILFLGQHPYSYKGGTSIVDNIQKSFFPYRFEGEKGNYVPDGIWRFIWSNTTYYIKQTFSDCFAYNKRLTIEQLYDVFKRYINDMSKGYASSELKPNKYKIKR</sequence>
<accession>A0ABT8YVE8</accession>
<feature type="domain" description="Protein kinase" evidence="1">
    <location>
        <begin position="1"/>
        <end position="328"/>
    </location>
</feature>
<dbReference type="Gene3D" id="1.10.510.10">
    <property type="entry name" value="Transferase(Phosphotransferase) domain 1"/>
    <property type="match status" value="1"/>
</dbReference>
<dbReference type="PROSITE" id="PS50011">
    <property type="entry name" value="PROTEIN_KINASE_DOM"/>
    <property type="match status" value="1"/>
</dbReference>
<name>A0ABT8YVE8_9SPIR</name>
<dbReference type="Proteomes" id="UP001175147">
    <property type="component" value="Unassembled WGS sequence"/>
</dbReference>
<keyword evidence="3" id="KW-1185">Reference proteome</keyword>
<proteinExistence type="predicted"/>
<evidence type="ECO:0000259" key="1">
    <source>
        <dbReference type="PROSITE" id="PS50011"/>
    </source>
</evidence>
<gene>
    <name evidence="2" type="ORF">Q5M86_03730</name>
</gene>
<dbReference type="SUPFAM" id="SSF56112">
    <property type="entry name" value="Protein kinase-like (PK-like)"/>
    <property type="match status" value="1"/>
</dbReference>
<dbReference type="InterPro" id="IPR000719">
    <property type="entry name" value="Prot_kinase_dom"/>
</dbReference>
<organism evidence="2 3">
    <name type="scientific">Brachyspira innocens</name>
    <dbReference type="NCBI Taxonomy" id="13264"/>
    <lineage>
        <taxon>Bacteria</taxon>
        <taxon>Pseudomonadati</taxon>
        <taxon>Spirochaetota</taxon>
        <taxon>Spirochaetia</taxon>
        <taxon>Brachyspirales</taxon>
        <taxon>Brachyspiraceae</taxon>
        <taxon>Brachyspira</taxon>
    </lineage>
</organism>
<dbReference type="InterPro" id="IPR011009">
    <property type="entry name" value="Kinase-like_dom_sf"/>
</dbReference>
<evidence type="ECO:0000313" key="3">
    <source>
        <dbReference type="Proteomes" id="UP001175147"/>
    </source>
</evidence>
<evidence type="ECO:0000313" key="2">
    <source>
        <dbReference type="EMBL" id="MDO7019882.1"/>
    </source>
</evidence>
<reference evidence="2" key="1">
    <citation type="submission" date="2023-07" db="EMBL/GenBank/DDBJ databases">
        <title>Mucosal microbiota of week-old chicken and adult hens.</title>
        <authorList>
            <person name="Volf J."/>
            <person name="Karasova D."/>
            <person name="Crhanova M."/>
            <person name="Faldynova M."/>
            <person name="Prikrylova H."/>
            <person name="Zeman M."/>
            <person name="Babak V."/>
            <person name="Rajova J."/>
            <person name="Rychlik I."/>
        </authorList>
    </citation>
    <scope>NUCLEOTIDE SEQUENCE</scope>
    <source>
        <strain evidence="2">ET902</strain>
    </source>
</reference>
<protein>
    <recommendedName>
        <fullName evidence="1">Protein kinase domain-containing protein</fullName>
    </recommendedName>
</protein>